<evidence type="ECO:0000313" key="8">
    <source>
        <dbReference type="Proteomes" id="UP000000657"/>
    </source>
</evidence>
<keyword evidence="4" id="KW-0067">ATP-binding</keyword>
<dbReference type="InterPro" id="IPR027417">
    <property type="entry name" value="P-loop_NTPase"/>
</dbReference>
<feature type="domain" description="Helicase ATP-binding" evidence="5">
    <location>
        <begin position="114"/>
        <end position="284"/>
    </location>
</feature>
<dbReference type="InterPro" id="IPR049730">
    <property type="entry name" value="SNF2/RAD54-like_C"/>
</dbReference>
<dbReference type="CDD" id="cd18793">
    <property type="entry name" value="SF2_C_SNF"/>
    <property type="match status" value="1"/>
</dbReference>
<dbReference type="PROSITE" id="PS51192">
    <property type="entry name" value="HELICASE_ATP_BIND_1"/>
    <property type="match status" value="1"/>
</dbReference>
<evidence type="ECO:0000256" key="2">
    <source>
        <dbReference type="ARBA" id="ARBA00022801"/>
    </source>
</evidence>
<evidence type="ECO:0000259" key="6">
    <source>
        <dbReference type="PROSITE" id="PS51194"/>
    </source>
</evidence>
<evidence type="ECO:0000256" key="3">
    <source>
        <dbReference type="ARBA" id="ARBA00022806"/>
    </source>
</evidence>
<dbReference type="KEGG" id="fal:FRAAL6332"/>
<evidence type="ECO:0000313" key="7">
    <source>
        <dbReference type="EMBL" id="CAJ64955.1"/>
    </source>
</evidence>
<organism evidence="7 8">
    <name type="scientific">Frankia alni (strain DSM 45986 / CECT 9034 / ACN14a)</name>
    <dbReference type="NCBI Taxonomy" id="326424"/>
    <lineage>
        <taxon>Bacteria</taxon>
        <taxon>Bacillati</taxon>
        <taxon>Actinomycetota</taxon>
        <taxon>Actinomycetes</taxon>
        <taxon>Frankiales</taxon>
        <taxon>Frankiaceae</taxon>
        <taxon>Frankia</taxon>
    </lineage>
</organism>
<dbReference type="PANTHER" id="PTHR45766:SF6">
    <property type="entry name" value="SWI_SNF-RELATED MATRIX-ASSOCIATED ACTIN-DEPENDENT REGULATOR OF CHROMATIN SUBFAMILY A-LIKE PROTEIN 1"/>
    <property type="match status" value="1"/>
</dbReference>
<reference evidence="7 8" key="1">
    <citation type="journal article" date="2007" name="Genome Res.">
        <title>Genome characteristics of facultatively symbiotic Frankia sp. strains reflect host range and host plant biogeography.</title>
        <authorList>
            <person name="Normand P."/>
            <person name="Lapierre P."/>
            <person name="Tisa L.S."/>
            <person name="Gogarten J.P."/>
            <person name="Alloisio N."/>
            <person name="Bagnarol E."/>
            <person name="Bassi C.A."/>
            <person name="Berry A.M."/>
            <person name="Bickhart D.M."/>
            <person name="Choisne N."/>
            <person name="Couloux A."/>
            <person name="Cournoyer B."/>
            <person name="Cruveiller S."/>
            <person name="Daubin V."/>
            <person name="Demange N."/>
            <person name="Francino M.P."/>
            <person name="Goltsman E."/>
            <person name="Huang Y."/>
            <person name="Kopp O.R."/>
            <person name="Labarre L."/>
            <person name="Lapidus A."/>
            <person name="Lavire C."/>
            <person name="Marechal J."/>
            <person name="Martinez M."/>
            <person name="Mastronunzio J.E."/>
            <person name="Mullin B.C."/>
            <person name="Niemann J."/>
            <person name="Pujic P."/>
            <person name="Rawnsley T."/>
            <person name="Rouy Z."/>
            <person name="Schenowitz C."/>
            <person name="Sellstedt A."/>
            <person name="Tavares F."/>
            <person name="Tomkins J.P."/>
            <person name="Vallenet D."/>
            <person name="Valverde C."/>
            <person name="Wall L.G."/>
            <person name="Wang Y."/>
            <person name="Medigue C."/>
            <person name="Benson D.R."/>
        </authorList>
    </citation>
    <scope>NUCLEOTIDE SEQUENCE [LARGE SCALE GENOMIC DNA]</scope>
    <source>
        <strain evidence="8">DSM 45986 / CECT 9034 / ACN14a</strain>
    </source>
</reference>
<dbReference type="EMBL" id="CT573213">
    <property type="protein sequence ID" value="CAJ64955.1"/>
    <property type="molecule type" value="Genomic_DNA"/>
</dbReference>
<keyword evidence="8" id="KW-1185">Reference proteome</keyword>
<gene>
    <name evidence="7" type="ordered locus">FRAAL6332</name>
</gene>
<dbReference type="Gene3D" id="3.40.50.10810">
    <property type="entry name" value="Tandem AAA-ATPase domain"/>
    <property type="match status" value="1"/>
</dbReference>
<sequence>MITPGTQVVVRDEEWLVKAVVDTSADGQRIEAIGVSEFVRETEAVFFTGIDDVVPLDPAQTELVADDSPGFRRSRLWLEALLRRTPLPLDDARIAVGHRALLDDLSYQRRPAERALSNLRPRILVADAVGLGKTLEIGIILAELIKRGRGERILVVTPRAILEQFQRELWTRFSIPLVRLDTPGIQQVRQKLPASRNPFSYYRRAIISIDTLKNPDRYKHHLAGQRWDVVVIDECHNLINRGTQNNEVARLLAKQADALILASATPHNGKPESFAELINLLDPTAVADPTAYTEQDIAHLYVHRHRGSDDVRLEVAHNWKKREPTDVQAVPPTAAEEAVLDELAAVWLRPEGGRSPVSGAGRSLVPWNLFKAFLSSTPALRASIDARRRTLRSATATDPAVSRERDALDRLDELAAKAEEDGSSKLAALVAHLRKIGVGAGSPTRAVVFSERVDTLEWLRDEVPGRLGIPPSAVAIMHSKVPDNLLQDAIEDFALAGGTTRLLLAGDLASEGINLHRQCHDLIHFDLPWSLIRIQQRNGRIDRYMQLSTPRIAALAMASDNPDVLSDIRVLTKLLAKEHAAYTVLGDAGSLLGVHDEDIEEDRVRDVLRSRADIDTVVPDPEPAALDPFEQLLAFGGTHAAEAPPPLVTERTLFDSDAAYLTEALAEVSDGPPEQVYDLRHEADTGLLAFAPPEDLKRRLDDLPADYLADRAVTTRLKVTTSRRFADASLAAARDDDRIEWPEVQYLAPQHPVLEWVTDRALAQLGRNETPVLAGTVETPVFLTQGVWCNERGQPVIVHWGAVSGLPDAPVVGDATGVLEAAGIRAGTTNSGRARAWIAQLQPLVPAALDAGRRHLEALRAERDGRIADRIAQQKARLGQWADQAEQLTLELTSTGRQRLARERIAGERSEAERLIDSLTPSGDPLVRVVAVIVPLER</sequence>
<dbReference type="SMART" id="SM00490">
    <property type="entry name" value="HELICc"/>
    <property type="match status" value="1"/>
</dbReference>
<dbReference type="GO" id="GO:0016787">
    <property type="term" value="F:hydrolase activity"/>
    <property type="evidence" value="ECO:0007669"/>
    <property type="project" value="UniProtKB-KW"/>
</dbReference>
<dbReference type="HOGENOM" id="CLU_307750_0_0_11"/>
<dbReference type="eggNOG" id="COG0553">
    <property type="taxonomic scope" value="Bacteria"/>
</dbReference>
<keyword evidence="1" id="KW-0547">Nucleotide-binding</keyword>
<evidence type="ECO:0000256" key="4">
    <source>
        <dbReference type="ARBA" id="ARBA00022840"/>
    </source>
</evidence>
<dbReference type="Pfam" id="PF00271">
    <property type="entry name" value="Helicase_C"/>
    <property type="match status" value="1"/>
</dbReference>
<dbReference type="GO" id="GO:0005524">
    <property type="term" value="F:ATP binding"/>
    <property type="evidence" value="ECO:0007669"/>
    <property type="project" value="UniProtKB-KW"/>
</dbReference>
<dbReference type="AlphaFoldDB" id="Q0RC72"/>
<dbReference type="InterPro" id="IPR001650">
    <property type="entry name" value="Helicase_C-like"/>
</dbReference>
<keyword evidence="2" id="KW-0378">Hydrolase</keyword>
<protein>
    <submittedName>
        <fullName evidence="7">ATP-dependent helicase</fullName>
    </submittedName>
</protein>
<keyword evidence="3 7" id="KW-0347">Helicase</keyword>
<dbReference type="Gene3D" id="3.40.50.300">
    <property type="entry name" value="P-loop containing nucleotide triphosphate hydrolases"/>
    <property type="match status" value="1"/>
</dbReference>
<dbReference type="InterPro" id="IPR014001">
    <property type="entry name" value="Helicase_ATP-bd"/>
</dbReference>
<dbReference type="PROSITE" id="PS51194">
    <property type="entry name" value="HELICASE_CTER"/>
    <property type="match status" value="1"/>
</dbReference>
<dbReference type="GO" id="GO:0004386">
    <property type="term" value="F:helicase activity"/>
    <property type="evidence" value="ECO:0007669"/>
    <property type="project" value="UniProtKB-KW"/>
</dbReference>
<feature type="domain" description="Helicase C-terminal" evidence="6">
    <location>
        <begin position="410"/>
        <end position="600"/>
    </location>
</feature>
<dbReference type="InterPro" id="IPR000330">
    <property type="entry name" value="SNF2_N"/>
</dbReference>
<evidence type="ECO:0000259" key="5">
    <source>
        <dbReference type="PROSITE" id="PS51192"/>
    </source>
</evidence>
<dbReference type="CDD" id="cd18011">
    <property type="entry name" value="DEXDc_RapA"/>
    <property type="match status" value="1"/>
</dbReference>
<dbReference type="InterPro" id="IPR038718">
    <property type="entry name" value="SNF2-like_sf"/>
</dbReference>
<dbReference type="Pfam" id="PF00176">
    <property type="entry name" value="SNF2-rel_dom"/>
    <property type="match status" value="1"/>
</dbReference>
<evidence type="ECO:0000256" key="1">
    <source>
        <dbReference type="ARBA" id="ARBA00022741"/>
    </source>
</evidence>
<dbReference type="Proteomes" id="UP000000657">
    <property type="component" value="Chromosome"/>
</dbReference>
<proteinExistence type="predicted"/>
<accession>Q0RC72</accession>
<dbReference type="SUPFAM" id="SSF52540">
    <property type="entry name" value="P-loop containing nucleoside triphosphate hydrolases"/>
    <property type="match status" value="2"/>
</dbReference>
<dbReference type="STRING" id="326424.FRAAL6332"/>
<dbReference type="PANTHER" id="PTHR45766">
    <property type="entry name" value="DNA ANNEALING HELICASE AND ENDONUCLEASE ZRANB3 FAMILY MEMBER"/>
    <property type="match status" value="1"/>
</dbReference>
<name>Q0RC72_FRAAA</name>
<dbReference type="SMART" id="SM00487">
    <property type="entry name" value="DEXDc"/>
    <property type="match status" value="1"/>
</dbReference>
<dbReference type="InterPro" id="IPR057342">
    <property type="entry name" value="DEXDc_RapA"/>
</dbReference>